<protein>
    <submittedName>
        <fullName evidence="2">Short chain dehydrogenase</fullName>
    </submittedName>
</protein>
<dbReference type="Gene3D" id="3.40.50.720">
    <property type="entry name" value="NAD(P)-binding Rossmann-like Domain"/>
    <property type="match status" value="1"/>
</dbReference>
<evidence type="ECO:0000313" key="1">
    <source>
        <dbReference type="Proteomes" id="UP000095287"/>
    </source>
</evidence>
<evidence type="ECO:0000313" key="2">
    <source>
        <dbReference type="WBParaSite" id="L893_g23162.t1"/>
    </source>
</evidence>
<dbReference type="InterPro" id="IPR036291">
    <property type="entry name" value="NAD(P)-bd_dom_sf"/>
</dbReference>
<organism evidence="1 2">
    <name type="scientific">Steinernema glaseri</name>
    <dbReference type="NCBI Taxonomy" id="37863"/>
    <lineage>
        <taxon>Eukaryota</taxon>
        <taxon>Metazoa</taxon>
        <taxon>Ecdysozoa</taxon>
        <taxon>Nematoda</taxon>
        <taxon>Chromadorea</taxon>
        <taxon>Rhabditida</taxon>
        <taxon>Tylenchina</taxon>
        <taxon>Panagrolaimomorpha</taxon>
        <taxon>Strongyloidoidea</taxon>
        <taxon>Steinernematidae</taxon>
        <taxon>Steinernema</taxon>
    </lineage>
</organism>
<dbReference type="SUPFAM" id="SSF51735">
    <property type="entry name" value="NAD(P)-binding Rossmann-fold domains"/>
    <property type="match status" value="1"/>
</dbReference>
<dbReference type="Proteomes" id="UP000095287">
    <property type="component" value="Unplaced"/>
</dbReference>
<dbReference type="PANTHER" id="PTHR44115">
    <property type="entry name" value="PROTEIN CBG09704"/>
    <property type="match status" value="1"/>
</dbReference>
<dbReference type="AlphaFoldDB" id="A0A1I7Z5M3"/>
<proteinExistence type="predicted"/>
<sequence length="66" mass="7327">MIVDKGVPAERILSVQGNIQDDETLKELVEKTLEKFGRIDVLVNNAGLAAVSKQQKGFSEKIQKRC</sequence>
<dbReference type="InterPro" id="IPR002347">
    <property type="entry name" value="SDR_fam"/>
</dbReference>
<reference evidence="2" key="1">
    <citation type="submission" date="2016-11" db="UniProtKB">
        <authorList>
            <consortium name="WormBaseParasite"/>
        </authorList>
    </citation>
    <scope>IDENTIFICATION</scope>
</reference>
<dbReference type="WBParaSite" id="L893_g23162.t1">
    <property type="protein sequence ID" value="L893_g23162.t1"/>
    <property type="gene ID" value="L893_g23162"/>
</dbReference>
<dbReference type="Pfam" id="PF00106">
    <property type="entry name" value="adh_short"/>
    <property type="match status" value="1"/>
</dbReference>
<accession>A0A1I7Z5M3</accession>
<dbReference type="PANTHER" id="PTHR44115:SF4">
    <property type="entry name" value="OXIDOREDUCTASE"/>
    <property type="match status" value="1"/>
</dbReference>
<keyword evidence="1" id="KW-1185">Reference proteome</keyword>
<name>A0A1I7Z5M3_9BILA</name>